<dbReference type="Pfam" id="PF02927">
    <property type="entry name" value="CelD_N"/>
    <property type="match status" value="1"/>
</dbReference>
<evidence type="ECO:0000313" key="11">
    <source>
        <dbReference type="EMBL" id="SEB02610.1"/>
    </source>
</evidence>
<comment type="similarity">
    <text evidence="1 6 8">Belongs to the glycosyl hydrolase 9 (cellulase E) family.</text>
</comment>
<feature type="active site" evidence="6">
    <location>
        <position position="506"/>
    </location>
</feature>
<feature type="active site" evidence="7">
    <location>
        <position position="557"/>
    </location>
</feature>
<comment type="catalytic activity">
    <reaction evidence="8">
        <text>Endohydrolysis of (1-&gt;4)-beta-D-glucosidic linkages in cellulose, lichenin and cereal beta-D-glucans.</text>
        <dbReference type="EC" id="3.2.1.4"/>
    </reaction>
</comment>
<dbReference type="EMBL" id="FNRL01000030">
    <property type="protein sequence ID" value="SEB02610.1"/>
    <property type="molecule type" value="Genomic_DNA"/>
</dbReference>
<dbReference type="STRING" id="408074.SAMN05660909_04803"/>
<evidence type="ECO:0000256" key="2">
    <source>
        <dbReference type="ARBA" id="ARBA00022801"/>
    </source>
</evidence>
<evidence type="ECO:0000259" key="9">
    <source>
        <dbReference type="Pfam" id="PF00759"/>
    </source>
</evidence>
<dbReference type="Pfam" id="PF00759">
    <property type="entry name" value="Glyco_hydro_9"/>
    <property type="match status" value="1"/>
</dbReference>
<evidence type="ECO:0000256" key="4">
    <source>
        <dbReference type="ARBA" id="ARBA00023295"/>
    </source>
</evidence>
<keyword evidence="8" id="KW-0136">Cellulose degradation</keyword>
<accession>A0A1H4G0L7</accession>
<dbReference type="SUPFAM" id="SSF81296">
    <property type="entry name" value="E set domains"/>
    <property type="match status" value="1"/>
</dbReference>
<dbReference type="GO" id="GO:0008810">
    <property type="term" value="F:cellulase activity"/>
    <property type="evidence" value="ECO:0007669"/>
    <property type="project" value="UniProtKB-EC"/>
</dbReference>
<feature type="domain" description="Cellulase Ig-like" evidence="10">
    <location>
        <begin position="32"/>
        <end position="111"/>
    </location>
</feature>
<name>A0A1H4G0L7_9BACT</name>
<dbReference type="InterPro" id="IPR012341">
    <property type="entry name" value="6hp_glycosidase-like_sf"/>
</dbReference>
<evidence type="ECO:0000256" key="1">
    <source>
        <dbReference type="ARBA" id="ARBA00007072"/>
    </source>
</evidence>
<evidence type="ECO:0000256" key="7">
    <source>
        <dbReference type="PROSITE-ProRule" id="PRU10060"/>
    </source>
</evidence>
<dbReference type="PROSITE" id="PS00592">
    <property type="entry name" value="GH9_2"/>
    <property type="match status" value="1"/>
</dbReference>
<feature type="active site" evidence="7">
    <location>
        <position position="548"/>
    </location>
</feature>
<dbReference type="CDD" id="cd02850">
    <property type="entry name" value="E_set_Cellulase_N"/>
    <property type="match status" value="1"/>
</dbReference>
<dbReference type="InterPro" id="IPR008928">
    <property type="entry name" value="6-hairpin_glycosidase_sf"/>
</dbReference>
<organism evidence="11 12">
    <name type="scientific">Chitinophaga terrae</name>
    <name type="common">ex Kim and Jung 2007</name>
    <dbReference type="NCBI Taxonomy" id="408074"/>
    <lineage>
        <taxon>Bacteria</taxon>
        <taxon>Pseudomonadati</taxon>
        <taxon>Bacteroidota</taxon>
        <taxon>Chitinophagia</taxon>
        <taxon>Chitinophagales</taxon>
        <taxon>Chitinophagaceae</taxon>
        <taxon>Chitinophaga</taxon>
    </lineage>
</organism>
<evidence type="ECO:0000256" key="6">
    <source>
        <dbReference type="PROSITE-ProRule" id="PRU10059"/>
    </source>
</evidence>
<protein>
    <recommendedName>
        <fullName evidence="8">Endoglucanase</fullName>
        <ecNumber evidence="8">3.2.1.4</ecNumber>
    </recommendedName>
</protein>
<proteinExistence type="inferred from homology"/>
<dbReference type="PANTHER" id="PTHR22298">
    <property type="entry name" value="ENDO-1,4-BETA-GLUCANASE"/>
    <property type="match status" value="1"/>
</dbReference>
<dbReference type="AlphaFoldDB" id="A0A1H4G0L7"/>
<reference evidence="12" key="1">
    <citation type="submission" date="2016-10" db="EMBL/GenBank/DDBJ databases">
        <authorList>
            <person name="Varghese N."/>
            <person name="Submissions S."/>
        </authorList>
    </citation>
    <scope>NUCLEOTIDE SEQUENCE [LARGE SCALE GENOMIC DNA]</scope>
    <source>
        <strain evidence="12">DSM 23920</strain>
    </source>
</reference>
<dbReference type="Gene3D" id="1.50.10.10">
    <property type="match status" value="1"/>
</dbReference>
<evidence type="ECO:0000313" key="12">
    <source>
        <dbReference type="Proteomes" id="UP000199656"/>
    </source>
</evidence>
<evidence type="ECO:0000256" key="8">
    <source>
        <dbReference type="RuleBase" id="RU361166"/>
    </source>
</evidence>
<dbReference type="SUPFAM" id="SSF48208">
    <property type="entry name" value="Six-hairpin glycosidases"/>
    <property type="match status" value="1"/>
</dbReference>
<evidence type="ECO:0000259" key="10">
    <source>
        <dbReference type="Pfam" id="PF02927"/>
    </source>
</evidence>
<dbReference type="InterPro" id="IPR013783">
    <property type="entry name" value="Ig-like_fold"/>
</dbReference>
<keyword evidence="3 6" id="KW-0119">Carbohydrate metabolism</keyword>
<gene>
    <name evidence="11" type="ORF">SAMN05660909_04803</name>
</gene>
<dbReference type="InterPro" id="IPR033126">
    <property type="entry name" value="Glyco_hydro_9_Asp/Glu_AS"/>
</dbReference>
<dbReference type="InterPro" id="IPR014756">
    <property type="entry name" value="Ig_E-set"/>
</dbReference>
<dbReference type="Proteomes" id="UP000199656">
    <property type="component" value="Unassembled WGS sequence"/>
</dbReference>
<dbReference type="PROSITE" id="PS00698">
    <property type="entry name" value="GH9_3"/>
    <property type="match status" value="1"/>
</dbReference>
<keyword evidence="12" id="KW-1185">Reference proteome</keyword>
<evidence type="ECO:0000256" key="3">
    <source>
        <dbReference type="ARBA" id="ARBA00023277"/>
    </source>
</evidence>
<evidence type="ECO:0000256" key="5">
    <source>
        <dbReference type="ARBA" id="ARBA00023326"/>
    </source>
</evidence>
<dbReference type="GO" id="GO:0030245">
    <property type="term" value="P:cellulose catabolic process"/>
    <property type="evidence" value="ECO:0007669"/>
    <property type="project" value="UniProtKB-KW"/>
</dbReference>
<keyword evidence="2 6" id="KW-0378">Hydrolase</keyword>
<sequence>MSDGFKQTVMSIYRLIAFSLFYLLTASSRASAESEIMLNQTGFYPYAPKFAVVAGPVTAASFYLLNEAKDTVFTGKLGAEQHSSNSNLVTRLIDFSAFSDTGTYRLAVPGAVTSYPFYIRPAVMNAVAIAVLKGYYYQRASMPLLPAYAGKWARAAGHPDADVTIHPNAADQFRPAGTKIPTPLGWYDAGDYNKYIVNSGITMGTLLGAYEDFPEYFNHLSTNIPESGNQVPDLLNEAIYNLRWMLTMQDANDGGVYHKCTNAGFDNMVMPDKARATRYVVQKSTAAALDFAAVTAQASRVLKPFLPALADSCLKASRKAWKWAEGHPGVPYNQDSINKLYSPAISTGTYGDNRFHDEWVWAAAELYSTTGDAAFLRAFEAYLPNTVQLPNWGNVAMLGYYTMLRKDRSSSLSTRLQEDVLKLATHYLDFYSAFHTVMGQSVRDFTWGSNDVAAHQGMLLLFAYRLTRDKRYVNRALENLDYILGRNATGYSFVTGYGSKTPMFPHHRPSAADGIAEPVPGLVAGGPNPGMQDKCKYEFTDPERAYTDQTASYASNEIAINWNAPLVYLANGIEALQQEAGYVKTPVK</sequence>
<feature type="domain" description="Glycoside hydrolase family 9" evidence="9">
    <location>
        <begin position="131"/>
        <end position="569"/>
    </location>
</feature>
<dbReference type="InterPro" id="IPR001701">
    <property type="entry name" value="Glyco_hydro_9"/>
</dbReference>
<keyword evidence="4 6" id="KW-0326">Glycosidase</keyword>
<dbReference type="EC" id="3.2.1.4" evidence="8"/>
<dbReference type="InterPro" id="IPR018221">
    <property type="entry name" value="Glyco_hydro_9_His_AS"/>
</dbReference>
<dbReference type="Gene3D" id="2.60.40.10">
    <property type="entry name" value="Immunoglobulins"/>
    <property type="match status" value="1"/>
</dbReference>
<keyword evidence="5 6" id="KW-0624">Polysaccharide degradation</keyword>
<dbReference type="InterPro" id="IPR004197">
    <property type="entry name" value="Cellulase_Ig-like"/>
</dbReference>